<accession>A0AAE3SYW9</accession>
<evidence type="ECO:0000256" key="1">
    <source>
        <dbReference type="SAM" id="SignalP"/>
    </source>
</evidence>
<evidence type="ECO:0000259" key="2">
    <source>
        <dbReference type="PROSITE" id="PS50933"/>
    </source>
</evidence>
<reference evidence="3" key="1">
    <citation type="submission" date="2023-01" db="EMBL/GenBank/DDBJ databases">
        <title>Xenophilus mangrovi sp. nov., isolated from soil of Mangrove nature reserve.</title>
        <authorList>
            <person name="Xu S."/>
            <person name="Liu Z."/>
            <person name="Xu Y."/>
        </authorList>
    </citation>
    <scope>NUCLEOTIDE SEQUENCE</scope>
    <source>
        <strain evidence="3">YW8</strain>
    </source>
</reference>
<dbReference type="InterPro" id="IPR010895">
    <property type="entry name" value="CHRD"/>
</dbReference>
<feature type="domain" description="CHRD" evidence="2">
    <location>
        <begin position="67"/>
        <end position="186"/>
    </location>
</feature>
<dbReference type="AlphaFoldDB" id="A0AAE3SYW9"/>
<feature type="signal peptide" evidence="1">
    <location>
        <begin position="1"/>
        <end position="23"/>
    </location>
</feature>
<sequence>MRANLNPSSVVAARRVFPLAALAALVLAGCGTSVPLPPMPPISQPQPVPPPAPVDVPPPAPPVREPQLAAFSTRLDGRNQVPPVHSMGTGTIDAVLNRDTGLFRWQISYSNLSGPVTGMSIHGPAEVGRNAPALIGFNPPFESPWRGELTLTPAQSAELLAGRWYLSIYSARYPNGELRGQLIERR</sequence>
<dbReference type="SMART" id="SM00754">
    <property type="entry name" value="CHRD"/>
    <property type="match status" value="1"/>
</dbReference>
<dbReference type="PROSITE" id="PS51257">
    <property type="entry name" value="PROKAR_LIPOPROTEIN"/>
    <property type="match status" value="1"/>
</dbReference>
<comment type="caution">
    <text evidence="3">The sequence shown here is derived from an EMBL/GenBank/DDBJ whole genome shotgun (WGS) entry which is preliminary data.</text>
</comment>
<organism evidence="3 4">
    <name type="scientific">Xenophilus arseniciresistens</name>
    <dbReference type="NCBI Taxonomy" id="1283306"/>
    <lineage>
        <taxon>Bacteria</taxon>
        <taxon>Pseudomonadati</taxon>
        <taxon>Pseudomonadota</taxon>
        <taxon>Betaproteobacteria</taxon>
        <taxon>Burkholderiales</taxon>
        <taxon>Comamonadaceae</taxon>
        <taxon>Xenophilus</taxon>
    </lineage>
</organism>
<dbReference type="Pfam" id="PF07452">
    <property type="entry name" value="CHRD"/>
    <property type="match status" value="1"/>
</dbReference>
<name>A0AAE3SYW9_9BURK</name>
<protein>
    <submittedName>
        <fullName evidence="3">CHRD domain-containing protein</fullName>
    </submittedName>
</protein>
<proteinExistence type="predicted"/>
<dbReference type="RefSeq" id="WP_271427182.1">
    <property type="nucleotide sequence ID" value="NZ_JAQIPB010000002.1"/>
</dbReference>
<dbReference type="Proteomes" id="UP001212602">
    <property type="component" value="Unassembled WGS sequence"/>
</dbReference>
<dbReference type="PROSITE" id="PS50933">
    <property type="entry name" value="CHRD"/>
    <property type="match status" value="1"/>
</dbReference>
<keyword evidence="1" id="KW-0732">Signal</keyword>
<evidence type="ECO:0000313" key="3">
    <source>
        <dbReference type="EMBL" id="MDA7415940.1"/>
    </source>
</evidence>
<gene>
    <name evidence="3" type="ORF">PGB34_06140</name>
</gene>
<feature type="chain" id="PRO_5041992936" evidence="1">
    <location>
        <begin position="24"/>
        <end position="186"/>
    </location>
</feature>
<keyword evidence="4" id="KW-1185">Reference proteome</keyword>
<evidence type="ECO:0000313" key="4">
    <source>
        <dbReference type="Proteomes" id="UP001212602"/>
    </source>
</evidence>
<dbReference type="EMBL" id="JAQIPB010000002">
    <property type="protein sequence ID" value="MDA7415940.1"/>
    <property type="molecule type" value="Genomic_DNA"/>
</dbReference>